<accession>A0ABU7XER7</accession>
<proteinExistence type="predicted"/>
<feature type="domain" description="Lysozyme inhibitor LprI-like N-terminal" evidence="2">
    <location>
        <begin position="100"/>
        <end position="193"/>
    </location>
</feature>
<dbReference type="PANTHER" id="PTHR39176">
    <property type="entry name" value="PERIPLASMIC PROTEIN-RELATED"/>
    <property type="match status" value="1"/>
</dbReference>
<feature type="signal peptide" evidence="1">
    <location>
        <begin position="1"/>
        <end position="35"/>
    </location>
</feature>
<dbReference type="RefSeq" id="WP_332080794.1">
    <property type="nucleotide sequence ID" value="NZ_JAZHYN010000009.1"/>
</dbReference>
<evidence type="ECO:0000313" key="4">
    <source>
        <dbReference type="Proteomes" id="UP001350748"/>
    </source>
</evidence>
<comment type="caution">
    <text evidence="3">The sequence shown here is derived from an EMBL/GenBank/DDBJ whole genome shotgun (WGS) entry which is preliminary data.</text>
</comment>
<protein>
    <submittedName>
        <fullName evidence="3">Lysozyme inhibitor LprI family protein</fullName>
    </submittedName>
</protein>
<gene>
    <name evidence="3" type="ORF">V3H18_04840</name>
</gene>
<dbReference type="PANTHER" id="PTHR39176:SF1">
    <property type="entry name" value="PERIPLASMIC PROTEIN"/>
    <property type="match status" value="1"/>
</dbReference>
<name>A0ABU7XER7_9HYPH</name>
<sequence length="197" mass="21404">MLASDAFSFALRARRSILPRVLALAVLVASAPTRAEPLVATPVDRAAIEACLKLVDENGQKQAQKPDADETPGAIGRLAAAAKEAATESESCVGAVTIPCQQEPGGYSTAGMVACNTREWAAWDERLNRAYRKSQENASSKLATAMREAQRAWLQWREKRCKLPEIENEGGTIVGPLYTSCMLDTTARQALWLESRQ</sequence>
<evidence type="ECO:0000256" key="1">
    <source>
        <dbReference type="SAM" id="SignalP"/>
    </source>
</evidence>
<evidence type="ECO:0000259" key="2">
    <source>
        <dbReference type="Pfam" id="PF07007"/>
    </source>
</evidence>
<reference evidence="3 4" key="1">
    <citation type="submission" date="2024-02" db="EMBL/GenBank/DDBJ databases">
        <authorList>
            <person name="Grouzdev D."/>
        </authorList>
    </citation>
    <scope>NUCLEOTIDE SEQUENCE [LARGE SCALE GENOMIC DNA]</scope>
    <source>
        <strain evidence="3 4">9N</strain>
    </source>
</reference>
<keyword evidence="1" id="KW-0732">Signal</keyword>
<evidence type="ECO:0000313" key="3">
    <source>
        <dbReference type="EMBL" id="MEF3365856.1"/>
    </source>
</evidence>
<feature type="chain" id="PRO_5047299433" evidence="1">
    <location>
        <begin position="36"/>
        <end position="197"/>
    </location>
</feature>
<dbReference type="InterPro" id="IPR009739">
    <property type="entry name" value="LprI-like_N"/>
</dbReference>
<dbReference type="Pfam" id="PF07007">
    <property type="entry name" value="LprI"/>
    <property type="match status" value="1"/>
</dbReference>
<organism evidence="3 4">
    <name type="scientific">Methylocystis borbori</name>
    <dbReference type="NCBI Taxonomy" id="3118750"/>
    <lineage>
        <taxon>Bacteria</taxon>
        <taxon>Pseudomonadati</taxon>
        <taxon>Pseudomonadota</taxon>
        <taxon>Alphaproteobacteria</taxon>
        <taxon>Hyphomicrobiales</taxon>
        <taxon>Methylocystaceae</taxon>
        <taxon>Methylocystis</taxon>
    </lineage>
</organism>
<dbReference type="Gene3D" id="1.20.1270.180">
    <property type="match status" value="1"/>
</dbReference>
<dbReference type="EMBL" id="JAZHYN010000009">
    <property type="protein sequence ID" value="MEF3365856.1"/>
    <property type="molecule type" value="Genomic_DNA"/>
</dbReference>
<dbReference type="Proteomes" id="UP001350748">
    <property type="component" value="Unassembled WGS sequence"/>
</dbReference>
<keyword evidence="4" id="KW-1185">Reference proteome</keyword>